<sequence length="74" mass="9121">MTNKLPFRIGMQYENWEFDLELVDTKKSYEVYNYTKGDIKVFNEELIEYIHLYFELDILFKIKIKTQQNIFTLL</sequence>
<dbReference type="RefSeq" id="WP_125068980.1">
    <property type="nucleotide sequence ID" value="NZ_CP032548.1"/>
</dbReference>
<accession>A0A3Q8RSR5</accession>
<name>A0A3Q8RSR5_9FLAO</name>
<gene>
    <name evidence="1" type="ORF">D6T69_15585</name>
</gene>
<dbReference type="KEGG" id="tsig:D6T69_15585"/>
<keyword evidence="2" id="KW-1185">Reference proteome</keyword>
<evidence type="ECO:0000313" key="1">
    <source>
        <dbReference type="EMBL" id="AZJ36882.1"/>
    </source>
</evidence>
<protein>
    <submittedName>
        <fullName evidence="1">Uncharacterized protein</fullName>
    </submittedName>
</protein>
<dbReference type="EMBL" id="CP032548">
    <property type="protein sequence ID" value="AZJ36882.1"/>
    <property type="molecule type" value="Genomic_DNA"/>
</dbReference>
<proteinExistence type="predicted"/>
<evidence type="ECO:0000313" key="2">
    <source>
        <dbReference type="Proteomes" id="UP000274593"/>
    </source>
</evidence>
<dbReference type="AlphaFoldDB" id="A0A3Q8RSR5"/>
<organism evidence="1 2">
    <name type="scientific">Tenacibaculum singaporense</name>
    <dbReference type="NCBI Taxonomy" id="2358479"/>
    <lineage>
        <taxon>Bacteria</taxon>
        <taxon>Pseudomonadati</taxon>
        <taxon>Bacteroidota</taxon>
        <taxon>Flavobacteriia</taxon>
        <taxon>Flavobacteriales</taxon>
        <taxon>Flavobacteriaceae</taxon>
        <taxon>Tenacibaculum</taxon>
    </lineage>
</organism>
<reference evidence="1 2" key="1">
    <citation type="submission" date="2018-09" db="EMBL/GenBank/DDBJ databases">
        <title>Insights into the microbiota of Asian seabass (Lates calcarifer) with tenacibaculosis symptoms and description of sp. nov. Tenacibaculum singaporense.</title>
        <authorList>
            <person name="Miyake S."/>
            <person name="Soh M."/>
            <person name="Azman M.N."/>
            <person name="Ngoh S.Y."/>
            <person name="Orban L."/>
        </authorList>
    </citation>
    <scope>NUCLEOTIDE SEQUENCE [LARGE SCALE GENOMIC DNA]</scope>
    <source>
        <strain evidence="1 2">DSM 106434</strain>
    </source>
</reference>
<dbReference type="Proteomes" id="UP000274593">
    <property type="component" value="Chromosome"/>
</dbReference>